<protein>
    <submittedName>
        <fullName evidence="2">Uncharacterized protein</fullName>
    </submittedName>
</protein>
<dbReference type="Proteomes" id="UP001140562">
    <property type="component" value="Unassembled WGS sequence"/>
</dbReference>
<name>A0A9W8WZH8_9PLEO</name>
<sequence length="239" mass="27125">MLSTAASAMQETTVCKPDENTKPEDNAKPYWSKDWGVSLALTQTCHEVREEVLPLYKASLQLAVYLPGDDESLQFCMSINRPGIVENIMVVLHVPDQGKTENVDIYELIVWARAMKNVRVRFLIDYDCMHPNDEDGLPAFLDTLVQNKSLPALDRHLQNAVETVTLECSVTGSVLVWFRIRPACAEPWMKELEDDDEETACINAWGSSMGLDVSEAWNLIYIICNDSYLSYRKLLEDDE</sequence>
<comment type="caution">
    <text evidence="2">The sequence shown here is derived from an EMBL/GenBank/DDBJ whole genome shotgun (WGS) entry which is preliminary data.</text>
</comment>
<keyword evidence="3" id="KW-1185">Reference proteome</keyword>
<reference evidence="2" key="1">
    <citation type="submission" date="2022-10" db="EMBL/GenBank/DDBJ databases">
        <title>Tapping the CABI collections for fungal endophytes: first genome assemblies for Collariella, Neodidymelliopsis, Ascochyta clinopodiicola, Didymella pomorum, Didymosphaeria variabile, Neocosmospora piperis and Neocucurbitaria cava.</title>
        <authorList>
            <person name="Hill R."/>
        </authorList>
    </citation>
    <scope>NUCLEOTIDE SEQUENCE</scope>
    <source>
        <strain evidence="2">IMI 360193</strain>
    </source>
</reference>
<dbReference type="AlphaFoldDB" id="A0A9W8WZH8"/>
<proteinExistence type="predicted"/>
<evidence type="ECO:0000256" key="1">
    <source>
        <dbReference type="SAM" id="MobiDB-lite"/>
    </source>
</evidence>
<accession>A0A9W8WZH8</accession>
<feature type="region of interest" description="Disordered" evidence="1">
    <location>
        <begin position="1"/>
        <end position="27"/>
    </location>
</feature>
<dbReference type="EMBL" id="JAPEUV010000049">
    <property type="protein sequence ID" value="KAJ4336424.1"/>
    <property type="molecule type" value="Genomic_DNA"/>
</dbReference>
<evidence type="ECO:0000313" key="3">
    <source>
        <dbReference type="Proteomes" id="UP001140562"/>
    </source>
</evidence>
<organism evidence="2 3">
    <name type="scientific">Didymella glomerata</name>
    <dbReference type="NCBI Taxonomy" id="749621"/>
    <lineage>
        <taxon>Eukaryota</taxon>
        <taxon>Fungi</taxon>
        <taxon>Dikarya</taxon>
        <taxon>Ascomycota</taxon>
        <taxon>Pezizomycotina</taxon>
        <taxon>Dothideomycetes</taxon>
        <taxon>Pleosporomycetidae</taxon>
        <taxon>Pleosporales</taxon>
        <taxon>Pleosporineae</taxon>
        <taxon>Didymellaceae</taxon>
        <taxon>Didymella</taxon>
    </lineage>
</organism>
<gene>
    <name evidence="2" type="ORF">N0V87_005440</name>
</gene>
<feature type="compositionally biased region" description="Polar residues" evidence="1">
    <location>
        <begin position="1"/>
        <end position="13"/>
    </location>
</feature>
<evidence type="ECO:0000313" key="2">
    <source>
        <dbReference type="EMBL" id="KAJ4336424.1"/>
    </source>
</evidence>
<dbReference type="OrthoDB" id="10524977at2759"/>
<feature type="compositionally biased region" description="Basic and acidic residues" evidence="1">
    <location>
        <begin position="16"/>
        <end position="27"/>
    </location>
</feature>